<dbReference type="AlphaFoldDB" id="A0A9P6WHJ7"/>
<sequence length="108" mass="11988">MSNPSNQNDSYSQLNIPKIRNQSLNAAPATPRMLRNSSNSNSINNHAPNNLSDEYTINPDYVPRTPAKRINSNIHQRQPSNSNNNNTNTNSLLPGVDFHSAASPLRTY</sequence>
<feature type="region of interest" description="Disordered" evidence="1">
    <location>
        <begin position="1"/>
        <end position="108"/>
    </location>
</feature>
<feature type="compositionally biased region" description="Polar residues" evidence="1">
    <location>
        <begin position="70"/>
        <end position="79"/>
    </location>
</feature>
<organism evidence="2 3">
    <name type="scientific">Pichia californica</name>
    <dbReference type="NCBI Taxonomy" id="460514"/>
    <lineage>
        <taxon>Eukaryota</taxon>
        <taxon>Fungi</taxon>
        <taxon>Dikarya</taxon>
        <taxon>Ascomycota</taxon>
        <taxon>Saccharomycotina</taxon>
        <taxon>Pichiomycetes</taxon>
        <taxon>Pichiales</taxon>
        <taxon>Pichiaceae</taxon>
        <taxon>Pichia</taxon>
    </lineage>
</organism>
<keyword evidence="3" id="KW-1185">Reference proteome</keyword>
<gene>
    <name evidence="2" type="ORF">C6P40_003212</name>
</gene>
<dbReference type="EMBL" id="PUHW01000357">
    <property type="protein sequence ID" value="KAG0686879.1"/>
    <property type="molecule type" value="Genomic_DNA"/>
</dbReference>
<accession>A0A9P6WHJ7</accession>
<evidence type="ECO:0000256" key="1">
    <source>
        <dbReference type="SAM" id="MobiDB-lite"/>
    </source>
</evidence>
<comment type="caution">
    <text evidence="2">The sequence shown here is derived from an EMBL/GenBank/DDBJ whole genome shotgun (WGS) entry which is preliminary data.</text>
</comment>
<feature type="compositionally biased region" description="Low complexity" evidence="1">
    <location>
        <begin position="80"/>
        <end position="91"/>
    </location>
</feature>
<evidence type="ECO:0000313" key="3">
    <source>
        <dbReference type="Proteomes" id="UP000697127"/>
    </source>
</evidence>
<protein>
    <submittedName>
        <fullName evidence="2">Uncharacterized protein</fullName>
    </submittedName>
</protein>
<feature type="compositionally biased region" description="Low complexity" evidence="1">
    <location>
        <begin position="36"/>
        <end position="52"/>
    </location>
</feature>
<proteinExistence type="predicted"/>
<feature type="compositionally biased region" description="Polar residues" evidence="1">
    <location>
        <begin position="1"/>
        <end position="25"/>
    </location>
</feature>
<dbReference type="Proteomes" id="UP000697127">
    <property type="component" value="Unassembled WGS sequence"/>
</dbReference>
<evidence type="ECO:0000313" key="2">
    <source>
        <dbReference type="EMBL" id="KAG0686879.1"/>
    </source>
</evidence>
<reference evidence="2" key="1">
    <citation type="submission" date="2020-11" db="EMBL/GenBank/DDBJ databases">
        <title>Kefir isolates.</title>
        <authorList>
            <person name="Marcisauskas S."/>
            <person name="Kim Y."/>
            <person name="Blasche S."/>
        </authorList>
    </citation>
    <scope>NUCLEOTIDE SEQUENCE</scope>
    <source>
        <strain evidence="2">Olga-1</strain>
    </source>
</reference>
<name>A0A9P6WHJ7_9ASCO</name>
<feature type="non-terminal residue" evidence="2">
    <location>
        <position position="108"/>
    </location>
</feature>